<protein>
    <submittedName>
        <fullName evidence="1">Uncharacterized protein</fullName>
    </submittedName>
</protein>
<evidence type="ECO:0000313" key="1">
    <source>
        <dbReference type="EMBL" id="KAF0568376.1"/>
    </source>
</evidence>
<gene>
    <name evidence="1" type="ORF">FQV37_1102</name>
</gene>
<name>A0A6N7BZ63_9GAMM</name>
<accession>A0A6N7BZ63</accession>
<reference evidence="1 2" key="1">
    <citation type="submission" date="2019-09" db="EMBL/GenBank/DDBJ databases">
        <title>Draft genome sequence of Psychrobacter nivimaris LAMA 639, in search for biotechnological relevant genes.</title>
        <authorList>
            <person name="Lima A.O.S."/>
            <person name="Staloch B.E.K."/>
            <person name="Freitas R.C."/>
            <person name="Niero H."/>
            <person name="Silva M.A.C."/>
        </authorList>
    </citation>
    <scope>NUCLEOTIDE SEQUENCE [LARGE SCALE GENOMIC DNA]</scope>
    <source>
        <strain evidence="1 2">LAMA 639</strain>
    </source>
</reference>
<dbReference type="Proteomes" id="UP000471465">
    <property type="component" value="Unassembled WGS sequence"/>
</dbReference>
<organism evidence="1 2">
    <name type="scientific">Psychrobacter nivimaris</name>
    <dbReference type="NCBI Taxonomy" id="281738"/>
    <lineage>
        <taxon>Bacteria</taxon>
        <taxon>Pseudomonadati</taxon>
        <taxon>Pseudomonadota</taxon>
        <taxon>Gammaproteobacteria</taxon>
        <taxon>Moraxellales</taxon>
        <taxon>Moraxellaceae</taxon>
        <taxon>Psychrobacter</taxon>
    </lineage>
</organism>
<dbReference type="EMBL" id="VZIZ01000020">
    <property type="protein sequence ID" value="KAF0568376.1"/>
    <property type="molecule type" value="Genomic_DNA"/>
</dbReference>
<sequence>MAFQRWGLLYDNLNYPLNQALVITDAWFFCGENKLQTVW</sequence>
<dbReference type="AlphaFoldDB" id="A0A6N7BZ63"/>
<comment type="caution">
    <text evidence="1">The sequence shown here is derived from an EMBL/GenBank/DDBJ whole genome shotgun (WGS) entry which is preliminary data.</text>
</comment>
<keyword evidence="2" id="KW-1185">Reference proteome</keyword>
<evidence type="ECO:0000313" key="2">
    <source>
        <dbReference type="Proteomes" id="UP000471465"/>
    </source>
</evidence>
<proteinExistence type="predicted"/>